<feature type="compositionally biased region" description="Acidic residues" evidence="1">
    <location>
        <begin position="120"/>
        <end position="129"/>
    </location>
</feature>
<dbReference type="CDD" id="cd01647">
    <property type="entry name" value="RT_LTR"/>
    <property type="match status" value="1"/>
</dbReference>
<dbReference type="SUPFAM" id="SSF56672">
    <property type="entry name" value="DNA/RNA polymerases"/>
    <property type="match status" value="1"/>
</dbReference>
<evidence type="ECO:0000256" key="1">
    <source>
        <dbReference type="SAM" id="MobiDB-lite"/>
    </source>
</evidence>
<evidence type="ECO:0000313" key="4">
    <source>
        <dbReference type="Proteomes" id="UP000230002"/>
    </source>
</evidence>
<organism evidence="3 4">
    <name type="scientific">Ganoderma sinense ZZ0214-1</name>
    <dbReference type="NCBI Taxonomy" id="1077348"/>
    <lineage>
        <taxon>Eukaryota</taxon>
        <taxon>Fungi</taxon>
        <taxon>Dikarya</taxon>
        <taxon>Basidiomycota</taxon>
        <taxon>Agaricomycotina</taxon>
        <taxon>Agaricomycetes</taxon>
        <taxon>Polyporales</taxon>
        <taxon>Polyporaceae</taxon>
        <taxon>Ganoderma</taxon>
    </lineage>
</organism>
<gene>
    <name evidence="3" type="ORF">GSI_05570</name>
</gene>
<dbReference type="PANTHER" id="PTHR24559:SF444">
    <property type="entry name" value="REVERSE TRANSCRIPTASE DOMAIN-CONTAINING PROTEIN"/>
    <property type="match status" value="1"/>
</dbReference>
<sequence length="496" mass="57095">MIDSGATSLFASKRFVRKHNVFKHPLGREIPLYNIDGLHNRAGGITHFVRLQVVMGDYAEWREFLVTDLGPEDIILGLPWLRSVNPEIDWTGGGMRVETEEEETARGSTSGARRPKVTVEDCDEAEEEGVQAKREGDEKEETVTGADREKTEDESGRAESEEEERPMAEHVRANRAQRRKWWKAGVLEDATEELWCAAGYTYSIELAEKANKEKRQRTFEEIVPEEYRAYAKVFSEGESERLPEHKPCDHAIDLKPDAPKTIRSKVYPMPVNEQEELDRFLDENLRKGYIVPSKSPIASPVFFIKKKDGKLRLVQDYRKLNDVTVKNRYPLPLASDIINRLRQAKYFTKFDVRWGYHNVRIKEGDEWKAAFTTNRGLFEPCVMLFGLTNSPATFQALMNSIFADLIAAGTVAVYLDDILIFTNTLDEHRWVTHEVLKRLQAHDLYLRPEKCEFERTEIEYLGLIIRQGQVGMDPVKIKAVTSWPTPKNLRVLRPNP</sequence>
<comment type="caution">
    <text evidence="3">The sequence shown here is derived from an EMBL/GenBank/DDBJ whole genome shotgun (WGS) entry which is preliminary data.</text>
</comment>
<dbReference type="Gene3D" id="3.10.10.10">
    <property type="entry name" value="HIV Type 1 Reverse Transcriptase, subunit A, domain 1"/>
    <property type="match status" value="1"/>
</dbReference>
<dbReference type="STRING" id="1077348.A0A2G8SEW9"/>
<name>A0A2G8SEW9_9APHY</name>
<feature type="region of interest" description="Disordered" evidence="1">
    <location>
        <begin position="97"/>
        <end position="171"/>
    </location>
</feature>
<dbReference type="PANTHER" id="PTHR24559">
    <property type="entry name" value="TRANSPOSON TY3-I GAG-POL POLYPROTEIN"/>
    <property type="match status" value="1"/>
</dbReference>
<dbReference type="InterPro" id="IPR043128">
    <property type="entry name" value="Rev_trsase/Diguanyl_cyclase"/>
</dbReference>
<dbReference type="CDD" id="cd00303">
    <property type="entry name" value="retropepsin_like"/>
    <property type="match status" value="1"/>
</dbReference>
<dbReference type="OrthoDB" id="2729552at2759"/>
<evidence type="ECO:0000259" key="2">
    <source>
        <dbReference type="PROSITE" id="PS50878"/>
    </source>
</evidence>
<dbReference type="AlphaFoldDB" id="A0A2G8SEW9"/>
<reference evidence="3 4" key="1">
    <citation type="journal article" date="2015" name="Sci. Rep.">
        <title>Chromosome-level genome map provides insights into diverse defense mechanisms in the medicinal fungus Ganoderma sinense.</title>
        <authorList>
            <person name="Zhu Y."/>
            <person name="Xu J."/>
            <person name="Sun C."/>
            <person name="Zhou S."/>
            <person name="Xu H."/>
            <person name="Nelson D.R."/>
            <person name="Qian J."/>
            <person name="Song J."/>
            <person name="Luo H."/>
            <person name="Xiang L."/>
            <person name="Li Y."/>
            <person name="Xu Z."/>
            <person name="Ji A."/>
            <person name="Wang L."/>
            <person name="Lu S."/>
            <person name="Hayward A."/>
            <person name="Sun W."/>
            <person name="Li X."/>
            <person name="Schwartz D.C."/>
            <person name="Wang Y."/>
            <person name="Chen S."/>
        </authorList>
    </citation>
    <scope>NUCLEOTIDE SEQUENCE [LARGE SCALE GENOMIC DNA]</scope>
    <source>
        <strain evidence="3 4">ZZ0214-1</strain>
    </source>
</reference>
<dbReference type="EMBL" id="AYKW01000011">
    <property type="protein sequence ID" value="PIL32324.1"/>
    <property type="molecule type" value="Genomic_DNA"/>
</dbReference>
<keyword evidence="4" id="KW-1185">Reference proteome</keyword>
<dbReference type="InterPro" id="IPR000477">
    <property type="entry name" value="RT_dom"/>
</dbReference>
<dbReference type="InterPro" id="IPR053134">
    <property type="entry name" value="RNA-dir_DNA_polymerase"/>
</dbReference>
<feature type="domain" description="Reverse transcriptase" evidence="2">
    <location>
        <begin position="285"/>
        <end position="465"/>
    </location>
</feature>
<dbReference type="Gene3D" id="3.30.70.270">
    <property type="match status" value="1"/>
</dbReference>
<accession>A0A2G8SEW9</accession>
<feature type="compositionally biased region" description="Basic and acidic residues" evidence="1">
    <location>
        <begin position="146"/>
        <end position="171"/>
    </location>
</feature>
<proteinExistence type="predicted"/>
<evidence type="ECO:0000313" key="3">
    <source>
        <dbReference type="EMBL" id="PIL32324.1"/>
    </source>
</evidence>
<protein>
    <recommendedName>
        <fullName evidence="2">Reverse transcriptase domain-containing protein</fullName>
    </recommendedName>
</protein>
<dbReference type="Gene3D" id="2.40.70.10">
    <property type="entry name" value="Acid Proteases"/>
    <property type="match status" value="1"/>
</dbReference>
<dbReference type="Pfam" id="PF00078">
    <property type="entry name" value="RVT_1"/>
    <property type="match status" value="1"/>
</dbReference>
<dbReference type="PROSITE" id="PS50878">
    <property type="entry name" value="RT_POL"/>
    <property type="match status" value="1"/>
</dbReference>
<dbReference type="Proteomes" id="UP000230002">
    <property type="component" value="Unassembled WGS sequence"/>
</dbReference>
<dbReference type="InterPro" id="IPR021109">
    <property type="entry name" value="Peptidase_aspartic_dom_sf"/>
</dbReference>
<dbReference type="InterPro" id="IPR043502">
    <property type="entry name" value="DNA/RNA_pol_sf"/>
</dbReference>